<protein>
    <submittedName>
        <fullName evidence="7">Sterol desaturase family protein</fullName>
    </submittedName>
</protein>
<gene>
    <name evidence="7" type="ORF">D3870_05010</name>
</gene>
<keyword evidence="4 5" id="KW-0472">Membrane</keyword>
<evidence type="ECO:0000256" key="2">
    <source>
        <dbReference type="ARBA" id="ARBA00022692"/>
    </source>
</evidence>
<dbReference type="AlphaFoldDB" id="A0A418WZ02"/>
<feature type="domain" description="Fatty acid hydroxylase" evidence="6">
    <location>
        <begin position="135"/>
        <end position="278"/>
    </location>
</feature>
<dbReference type="GO" id="GO:0008610">
    <property type="term" value="P:lipid biosynthetic process"/>
    <property type="evidence" value="ECO:0007669"/>
    <property type="project" value="InterPro"/>
</dbReference>
<dbReference type="InterPro" id="IPR006694">
    <property type="entry name" value="Fatty_acid_hydroxylase"/>
</dbReference>
<organism evidence="7 8">
    <name type="scientific">Noviherbaspirillum cavernae</name>
    <dbReference type="NCBI Taxonomy" id="2320862"/>
    <lineage>
        <taxon>Bacteria</taxon>
        <taxon>Pseudomonadati</taxon>
        <taxon>Pseudomonadota</taxon>
        <taxon>Betaproteobacteria</taxon>
        <taxon>Burkholderiales</taxon>
        <taxon>Oxalobacteraceae</taxon>
        <taxon>Noviherbaspirillum</taxon>
    </lineage>
</organism>
<proteinExistence type="predicted"/>
<keyword evidence="8" id="KW-1185">Reference proteome</keyword>
<keyword evidence="2 5" id="KW-0812">Transmembrane</keyword>
<comment type="caution">
    <text evidence="7">The sequence shown here is derived from an EMBL/GenBank/DDBJ whole genome shotgun (WGS) entry which is preliminary data.</text>
</comment>
<accession>A0A418WZ02</accession>
<evidence type="ECO:0000256" key="1">
    <source>
        <dbReference type="ARBA" id="ARBA00004370"/>
    </source>
</evidence>
<reference evidence="7 8" key="1">
    <citation type="submission" date="2018-09" db="EMBL/GenBank/DDBJ databases">
        <authorList>
            <person name="Zhu H."/>
        </authorList>
    </citation>
    <scope>NUCLEOTIDE SEQUENCE [LARGE SCALE GENOMIC DNA]</scope>
    <source>
        <strain evidence="7 8">K2R10-39</strain>
    </source>
</reference>
<sequence>MIQTFIDLFYNTQAWLFQSVVQPFLFVTGLGDIAEEAFEGTEWFLIGLLELALLFAILRPLEAWIPVKRNLDPAARRIDFLYTCVHRLGVFTLTIFFVLDPLFDAIASELRMLGVTHFNLEQLWPGVTDIPLVSFILYLVVLDFFDYWYHRSSHQFNWWWGLHSLHHSQRDMNLWSDNRNHLLDDLMRDSCMAVIALIIGVEPAQYMMLVVASRMQQSLQHANVRLHFGAIGERLLVSPRYHRLHHAIGMGHEAPSDGKPRGCNFAVLFPVWDILFRTAHFGKTFEATGIRDQLPAPHGEGRDYGRGFWAQQWHGVKRVVEFSKRRPS</sequence>
<evidence type="ECO:0000313" key="8">
    <source>
        <dbReference type="Proteomes" id="UP000285190"/>
    </source>
</evidence>
<evidence type="ECO:0000259" key="6">
    <source>
        <dbReference type="Pfam" id="PF04116"/>
    </source>
</evidence>
<dbReference type="GO" id="GO:0005506">
    <property type="term" value="F:iron ion binding"/>
    <property type="evidence" value="ECO:0007669"/>
    <property type="project" value="InterPro"/>
</dbReference>
<keyword evidence="3 5" id="KW-1133">Transmembrane helix</keyword>
<dbReference type="PANTHER" id="PTHR11863">
    <property type="entry name" value="STEROL DESATURASE"/>
    <property type="match status" value="1"/>
</dbReference>
<evidence type="ECO:0000256" key="4">
    <source>
        <dbReference type="ARBA" id="ARBA00023136"/>
    </source>
</evidence>
<feature type="transmembrane region" description="Helical" evidence="5">
    <location>
        <begin position="81"/>
        <end position="103"/>
    </location>
</feature>
<evidence type="ECO:0000256" key="3">
    <source>
        <dbReference type="ARBA" id="ARBA00022989"/>
    </source>
</evidence>
<dbReference type="Proteomes" id="UP000285190">
    <property type="component" value="Unassembled WGS sequence"/>
</dbReference>
<dbReference type="RefSeq" id="WP_119737180.1">
    <property type="nucleotide sequence ID" value="NZ_QYUN01000002.1"/>
</dbReference>
<dbReference type="EMBL" id="QYUN01000002">
    <property type="protein sequence ID" value="RJG05464.1"/>
    <property type="molecule type" value="Genomic_DNA"/>
</dbReference>
<dbReference type="GO" id="GO:0016020">
    <property type="term" value="C:membrane"/>
    <property type="evidence" value="ECO:0007669"/>
    <property type="project" value="UniProtKB-SubCell"/>
</dbReference>
<dbReference type="OrthoDB" id="9770329at2"/>
<evidence type="ECO:0000256" key="5">
    <source>
        <dbReference type="SAM" id="Phobius"/>
    </source>
</evidence>
<dbReference type="InterPro" id="IPR050307">
    <property type="entry name" value="Sterol_Desaturase_Related"/>
</dbReference>
<name>A0A418WZ02_9BURK</name>
<feature type="transmembrane region" description="Helical" evidence="5">
    <location>
        <begin position="123"/>
        <end position="145"/>
    </location>
</feature>
<dbReference type="Pfam" id="PF04116">
    <property type="entry name" value="FA_hydroxylase"/>
    <property type="match status" value="1"/>
</dbReference>
<dbReference type="GO" id="GO:0016491">
    <property type="term" value="F:oxidoreductase activity"/>
    <property type="evidence" value="ECO:0007669"/>
    <property type="project" value="InterPro"/>
</dbReference>
<feature type="transmembrane region" description="Helical" evidence="5">
    <location>
        <begin position="43"/>
        <end position="61"/>
    </location>
</feature>
<comment type="subcellular location">
    <subcellularLocation>
        <location evidence="1">Membrane</location>
    </subcellularLocation>
</comment>
<evidence type="ECO:0000313" key="7">
    <source>
        <dbReference type="EMBL" id="RJG05464.1"/>
    </source>
</evidence>